<evidence type="ECO:0000313" key="2">
    <source>
        <dbReference type="Proteomes" id="UP000298021"/>
    </source>
</evidence>
<sequence>MFTYIQVIDNNSKKFCGYVDYRFHKNQLSMTITRGFKTAHHINISIDQITDLLFDNSFGYERISFIYQNKKFYIINSGYGEANYFKRHLIHCVNAQ</sequence>
<dbReference type="Proteomes" id="UP000298021">
    <property type="component" value="Unassembled WGS sequence"/>
</dbReference>
<comment type="caution">
    <text evidence="1">The sequence shown here is derived from an EMBL/GenBank/DDBJ whole genome shotgun (WGS) entry which is preliminary data.</text>
</comment>
<protein>
    <submittedName>
        <fullName evidence="1">Uncharacterized protein</fullName>
    </submittedName>
</protein>
<keyword evidence="2" id="KW-1185">Reference proteome</keyword>
<proteinExistence type="predicted"/>
<accession>A0A4Z0JI27</accession>
<evidence type="ECO:0000313" key="1">
    <source>
        <dbReference type="EMBL" id="TGD22466.1"/>
    </source>
</evidence>
<dbReference type="OrthoDB" id="2303226at2"/>
<name>A0A4Z0JI27_9LACO</name>
<reference evidence="1 2" key="1">
    <citation type="submission" date="2018-10" db="EMBL/GenBank/DDBJ databases">
        <title>Lactobacillus sp. R7 and Lactobacillus sp. R19 isolated from fermented mustard green product of Taiwan.</title>
        <authorList>
            <person name="Lin S.-T."/>
        </authorList>
    </citation>
    <scope>NUCLEOTIDE SEQUENCE [LARGE SCALE GENOMIC DNA]</scope>
    <source>
        <strain evidence="1 2">BCRC 81127</strain>
    </source>
</reference>
<dbReference type="AlphaFoldDB" id="A0A4Z0JI27"/>
<gene>
    <name evidence="1" type="ORF">EGT49_08770</name>
</gene>
<organism evidence="1 2">
    <name type="scientific">Companilactobacillus suantsaicola</name>
    <dbReference type="NCBI Taxonomy" id="2487723"/>
    <lineage>
        <taxon>Bacteria</taxon>
        <taxon>Bacillati</taxon>
        <taxon>Bacillota</taxon>
        <taxon>Bacilli</taxon>
        <taxon>Lactobacillales</taxon>
        <taxon>Lactobacillaceae</taxon>
        <taxon>Companilactobacillus</taxon>
    </lineage>
</organism>
<dbReference type="RefSeq" id="WP_135373511.1">
    <property type="nucleotide sequence ID" value="NZ_RKLY01000022.1"/>
</dbReference>
<dbReference type="EMBL" id="RKLY01000022">
    <property type="protein sequence ID" value="TGD22466.1"/>
    <property type="molecule type" value="Genomic_DNA"/>
</dbReference>